<keyword evidence="4" id="KW-1185">Reference proteome</keyword>
<feature type="region of interest" description="Disordered" evidence="1">
    <location>
        <begin position="59"/>
        <end position="126"/>
    </location>
</feature>
<name>A0A8B6BY33_MYTGA</name>
<proteinExistence type="predicted"/>
<feature type="compositionally biased region" description="Polar residues" evidence="1">
    <location>
        <begin position="59"/>
        <end position="70"/>
    </location>
</feature>
<dbReference type="AlphaFoldDB" id="A0A8B6BY33"/>
<feature type="compositionally biased region" description="Low complexity" evidence="1">
    <location>
        <begin position="109"/>
        <end position="125"/>
    </location>
</feature>
<reference evidence="3" key="1">
    <citation type="submission" date="2018-11" db="EMBL/GenBank/DDBJ databases">
        <authorList>
            <person name="Alioto T."/>
            <person name="Alioto T."/>
        </authorList>
    </citation>
    <scope>NUCLEOTIDE SEQUENCE</scope>
</reference>
<sequence>MSSYAMFLLFFSVVTGRPSVEKRLTANTNPQLSPNQFISPNFTSSGTNFQPQQFLNPSFQQNGNNTNPNFMPSFIDPSQFFKGTGGTGGSSSSGNSSSTSGGIFSPQQFINPFSSGGNSSSFSFIDPGKFIGKRTVK</sequence>
<keyword evidence="2" id="KW-0732">Signal</keyword>
<evidence type="ECO:0000313" key="3">
    <source>
        <dbReference type="EMBL" id="VDH97747.1"/>
    </source>
</evidence>
<dbReference type="Proteomes" id="UP000596742">
    <property type="component" value="Unassembled WGS sequence"/>
</dbReference>
<evidence type="ECO:0000313" key="4">
    <source>
        <dbReference type="Proteomes" id="UP000596742"/>
    </source>
</evidence>
<evidence type="ECO:0000256" key="1">
    <source>
        <dbReference type="SAM" id="MobiDB-lite"/>
    </source>
</evidence>
<evidence type="ECO:0000256" key="2">
    <source>
        <dbReference type="SAM" id="SignalP"/>
    </source>
</evidence>
<accession>A0A8B6BY33</accession>
<feature type="chain" id="PRO_5032411258" evidence="2">
    <location>
        <begin position="17"/>
        <end position="137"/>
    </location>
</feature>
<comment type="caution">
    <text evidence="3">The sequence shown here is derived from an EMBL/GenBank/DDBJ whole genome shotgun (WGS) entry which is preliminary data.</text>
</comment>
<gene>
    <name evidence="3" type="ORF">MGAL_10B034223</name>
</gene>
<feature type="signal peptide" evidence="2">
    <location>
        <begin position="1"/>
        <end position="16"/>
    </location>
</feature>
<dbReference type="EMBL" id="UYJE01000933">
    <property type="protein sequence ID" value="VDH97747.1"/>
    <property type="molecule type" value="Genomic_DNA"/>
</dbReference>
<protein>
    <submittedName>
        <fullName evidence="3">Uncharacterized protein</fullName>
    </submittedName>
</protein>
<feature type="compositionally biased region" description="Low complexity" evidence="1">
    <location>
        <begin position="92"/>
        <end position="102"/>
    </location>
</feature>
<organism evidence="3 4">
    <name type="scientific">Mytilus galloprovincialis</name>
    <name type="common">Mediterranean mussel</name>
    <dbReference type="NCBI Taxonomy" id="29158"/>
    <lineage>
        <taxon>Eukaryota</taxon>
        <taxon>Metazoa</taxon>
        <taxon>Spiralia</taxon>
        <taxon>Lophotrochozoa</taxon>
        <taxon>Mollusca</taxon>
        <taxon>Bivalvia</taxon>
        <taxon>Autobranchia</taxon>
        <taxon>Pteriomorphia</taxon>
        <taxon>Mytilida</taxon>
        <taxon>Mytiloidea</taxon>
        <taxon>Mytilidae</taxon>
        <taxon>Mytilinae</taxon>
        <taxon>Mytilus</taxon>
    </lineage>
</organism>